<comment type="similarity">
    <text evidence="1">Belongs to the TMEM53 family.</text>
</comment>
<evidence type="ECO:0000256" key="5">
    <source>
        <dbReference type="ARBA" id="ARBA00023242"/>
    </source>
</evidence>
<evidence type="ECO:0000313" key="7">
    <source>
        <dbReference type="EMBL" id="KAF2875011.1"/>
    </source>
</evidence>
<keyword evidence="5" id="KW-0539">Nucleus</keyword>
<dbReference type="InterPro" id="IPR008547">
    <property type="entry name" value="DUF829_TMEM53"/>
</dbReference>
<dbReference type="EMBL" id="JAADJZ010000005">
    <property type="protein sequence ID" value="KAF2875011.1"/>
    <property type="molecule type" value="Genomic_DNA"/>
</dbReference>
<dbReference type="Gene3D" id="3.40.50.1820">
    <property type="entry name" value="alpha/beta hydrolase"/>
    <property type="match status" value="1"/>
</dbReference>
<name>A0A7C8IEC9_9PLEO</name>
<dbReference type="Proteomes" id="UP000481861">
    <property type="component" value="Unassembled WGS sequence"/>
</dbReference>
<dbReference type="OrthoDB" id="77878at2759"/>
<comment type="caution">
    <text evidence="7">The sequence shown here is derived from an EMBL/GenBank/DDBJ whole genome shotgun (WGS) entry which is preliminary data.</text>
</comment>
<keyword evidence="3" id="KW-1133">Transmembrane helix</keyword>
<protein>
    <submittedName>
        <fullName evidence="7">Indole-diterpene biosynthesis protein-like protein PaxU</fullName>
    </submittedName>
</protein>
<evidence type="ECO:0000256" key="3">
    <source>
        <dbReference type="ARBA" id="ARBA00022989"/>
    </source>
</evidence>
<keyword evidence="2" id="KW-0812">Transmembrane</keyword>
<dbReference type="GO" id="GO:0005640">
    <property type="term" value="C:nuclear outer membrane"/>
    <property type="evidence" value="ECO:0007669"/>
    <property type="project" value="UniProtKB-SubCell"/>
</dbReference>
<proteinExistence type="inferred from homology"/>
<gene>
    <name evidence="7" type="ORF">BDV95DRAFT_564145</name>
</gene>
<dbReference type="InterPro" id="IPR029058">
    <property type="entry name" value="AB_hydrolase_fold"/>
</dbReference>
<dbReference type="PANTHER" id="PTHR12265:SF30">
    <property type="entry name" value="TRANSMEMBRANE PROTEIN 53"/>
    <property type="match status" value="1"/>
</dbReference>
<dbReference type="SUPFAM" id="SSF53474">
    <property type="entry name" value="alpha/beta-Hydrolases"/>
    <property type="match status" value="1"/>
</dbReference>
<evidence type="ECO:0000256" key="6">
    <source>
        <dbReference type="ARBA" id="ARBA00034303"/>
    </source>
</evidence>
<reference evidence="7 8" key="1">
    <citation type="submission" date="2020-01" db="EMBL/GenBank/DDBJ databases">
        <authorList>
            <consortium name="DOE Joint Genome Institute"/>
            <person name="Haridas S."/>
            <person name="Albert R."/>
            <person name="Binder M."/>
            <person name="Bloem J."/>
            <person name="Labutti K."/>
            <person name="Salamov A."/>
            <person name="Andreopoulos B."/>
            <person name="Baker S.E."/>
            <person name="Barry K."/>
            <person name="Bills G."/>
            <person name="Bluhm B.H."/>
            <person name="Cannon C."/>
            <person name="Castanera R."/>
            <person name="Culley D.E."/>
            <person name="Daum C."/>
            <person name="Ezra D."/>
            <person name="Gonzalez J.B."/>
            <person name="Henrissat B."/>
            <person name="Kuo A."/>
            <person name="Liang C."/>
            <person name="Lipzen A."/>
            <person name="Lutzoni F."/>
            <person name="Magnuson J."/>
            <person name="Mondo S."/>
            <person name="Nolan M."/>
            <person name="Ohm R."/>
            <person name="Pangilinan J."/>
            <person name="Park H.-J.H."/>
            <person name="Ramirez L."/>
            <person name="Alfaro M."/>
            <person name="Sun H."/>
            <person name="Tritt A."/>
            <person name="Yoshinaga Y."/>
            <person name="Zwiers L.-H.L."/>
            <person name="Turgeon B.G."/>
            <person name="Goodwin S.B."/>
            <person name="Spatafora J.W."/>
            <person name="Crous P.W."/>
            <person name="Grigoriev I.V."/>
        </authorList>
    </citation>
    <scope>NUCLEOTIDE SEQUENCE [LARGE SCALE GENOMIC DNA]</scope>
    <source>
        <strain evidence="7 8">CBS 611.86</strain>
    </source>
</reference>
<evidence type="ECO:0000256" key="2">
    <source>
        <dbReference type="ARBA" id="ARBA00022692"/>
    </source>
</evidence>
<evidence type="ECO:0000256" key="1">
    <source>
        <dbReference type="ARBA" id="ARBA00007387"/>
    </source>
</evidence>
<comment type="subcellular location">
    <subcellularLocation>
        <location evidence="6">Nucleus outer membrane</location>
        <topology evidence="6">Single-pass membrane protein</topology>
    </subcellularLocation>
</comment>
<sequence>MPPNTHPGFTSINAVTSLYTPDKNDPTTLIILCTWLGALKKHQAKYIALYQALAPTTPILLLDANVRTITRSYTAARQSMADPLTVVLRTLSTTTAPQEPKILLHMMSNGGSWSATQLLAAHHEKTGSALPLHGIVIDSAPGKGEYWKSYNAIRLTLPKQFPLSIVSTFMAHLIPAWMYSAAWMGLYPTFEDFVRDTLADEGMWRMRRNGAGVEVNAGRRRIAYLWGMGDVMIAGEDVVAHAEEVEKKGWEVRNVEFEGSGHCEHFRAHGERYEGAVKGMWSDE</sequence>
<keyword evidence="8" id="KW-1185">Reference proteome</keyword>
<evidence type="ECO:0000313" key="8">
    <source>
        <dbReference type="Proteomes" id="UP000481861"/>
    </source>
</evidence>
<dbReference type="AlphaFoldDB" id="A0A7C8IEC9"/>
<evidence type="ECO:0000256" key="4">
    <source>
        <dbReference type="ARBA" id="ARBA00023136"/>
    </source>
</evidence>
<keyword evidence="4" id="KW-0472">Membrane</keyword>
<organism evidence="7 8">
    <name type="scientific">Massariosphaeria phaeospora</name>
    <dbReference type="NCBI Taxonomy" id="100035"/>
    <lineage>
        <taxon>Eukaryota</taxon>
        <taxon>Fungi</taxon>
        <taxon>Dikarya</taxon>
        <taxon>Ascomycota</taxon>
        <taxon>Pezizomycotina</taxon>
        <taxon>Dothideomycetes</taxon>
        <taxon>Pleosporomycetidae</taxon>
        <taxon>Pleosporales</taxon>
        <taxon>Pleosporales incertae sedis</taxon>
        <taxon>Massariosphaeria</taxon>
    </lineage>
</organism>
<dbReference type="PANTHER" id="PTHR12265">
    <property type="entry name" value="TRANSMEMBRANE PROTEIN 53"/>
    <property type="match status" value="1"/>
</dbReference>
<dbReference type="Pfam" id="PF05705">
    <property type="entry name" value="DUF829"/>
    <property type="match status" value="1"/>
</dbReference>
<accession>A0A7C8IEC9</accession>